<dbReference type="EMBL" id="FNCF01000007">
    <property type="protein sequence ID" value="SDG96160.1"/>
    <property type="molecule type" value="Genomic_DNA"/>
</dbReference>
<dbReference type="Proteomes" id="UP000198863">
    <property type="component" value="Unassembled WGS sequence"/>
</dbReference>
<keyword evidence="3" id="KW-1185">Reference proteome</keyword>
<accession>A0A1G7YK01</accession>
<evidence type="ECO:0000313" key="3">
    <source>
        <dbReference type="Proteomes" id="UP000198863"/>
    </source>
</evidence>
<reference evidence="3" key="1">
    <citation type="submission" date="2016-10" db="EMBL/GenBank/DDBJ databases">
        <authorList>
            <person name="Varghese N."/>
            <person name="Submissions S."/>
        </authorList>
    </citation>
    <scope>NUCLEOTIDE SEQUENCE [LARGE SCALE GENOMIC DNA]</scope>
    <source>
        <strain evidence="3">DSM 44526</strain>
    </source>
</reference>
<gene>
    <name evidence="2" type="ORF">SAMN05660324_3970</name>
</gene>
<dbReference type="RefSeq" id="WP_091067646.1">
    <property type="nucleotide sequence ID" value="NZ_FNCF01000007.1"/>
</dbReference>
<proteinExistence type="predicted"/>
<dbReference type="AlphaFoldDB" id="A0A1G7YK01"/>
<protein>
    <submittedName>
        <fullName evidence="2">Uncharacterized protein</fullName>
    </submittedName>
</protein>
<feature type="region of interest" description="Disordered" evidence="1">
    <location>
        <begin position="37"/>
        <end position="78"/>
    </location>
</feature>
<evidence type="ECO:0000256" key="1">
    <source>
        <dbReference type="SAM" id="MobiDB-lite"/>
    </source>
</evidence>
<sequence>MSQPVRTMLARLPRPWRRRRPVVVQPAVDLPAVVSSRRSADLNPGGLPKLGRVHRGATEQPGKHRAPEQPAPPAFAGNDYPTVPIRAITAETVAIPRLLVTAFAPLAGGAR</sequence>
<organism evidence="2 3">
    <name type="scientific">Klenkia brasiliensis</name>
    <dbReference type="NCBI Taxonomy" id="333142"/>
    <lineage>
        <taxon>Bacteria</taxon>
        <taxon>Bacillati</taxon>
        <taxon>Actinomycetota</taxon>
        <taxon>Actinomycetes</taxon>
        <taxon>Geodermatophilales</taxon>
        <taxon>Geodermatophilaceae</taxon>
        <taxon>Klenkia</taxon>
    </lineage>
</organism>
<name>A0A1G7YK01_9ACTN</name>
<evidence type="ECO:0000313" key="2">
    <source>
        <dbReference type="EMBL" id="SDG96160.1"/>
    </source>
</evidence>